<dbReference type="OrthoDB" id="662444at2"/>
<evidence type="ECO:0000313" key="9">
    <source>
        <dbReference type="Proteomes" id="UP000078558"/>
    </source>
</evidence>
<organism evidence="7 9">
    <name type="scientific">Orrella dioscoreae</name>
    <dbReference type="NCBI Taxonomy" id="1851544"/>
    <lineage>
        <taxon>Bacteria</taxon>
        <taxon>Pseudomonadati</taxon>
        <taxon>Pseudomonadota</taxon>
        <taxon>Betaproteobacteria</taxon>
        <taxon>Burkholderiales</taxon>
        <taxon>Alcaligenaceae</taxon>
        <taxon>Orrella</taxon>
    </lineage>
</organism>
<dbReference type="PANTHER" id="PTHR30349">
    <property type="entry name" value="PHAGE INTEGRASE-RELATED"/>
    <property type="match status" value="1"/>
</dbReference>
<dbReference type="InterPro" id="IPR002104">
    <property type="entry name" value="Integrase_catalytic"/>
</dbReference>
<dbReference type="PROSITE" id="PS51898">
    <property type="entry name" value="TYR_RECOMBINASE"/>
    <property type="match status" value="1"/>
</dbReference>
<keyword evidence="2 4" id="KW-0238">DNA-binding</keyword>
<evidence type="ECO:0000256" key="3">
    <source>
        <dbReference type="ARBA" id="ARBA00023172"/>
    </source>
</evidence>
<accession>A0A1C3K1B1</accession>
<feature type="domain" description="Core-binding (CB)" evidence="6">
    <location>
        <begin position="54"/>
        <end position="135"/>
    </location>
</feature>
<sequence>MGTFRKRGDVWRAEVSKSGIRESKTFGTKREAQEWAARRESEIAGVSVAGLIPKTLQAVLERYRDEVAVSHKGSRWEEVRLNKFLRDELTLCAKHIHQITPDELAEWRDRRGTEVKQASVRRDIALLRTAWRYARKEWRNVKEDPWAQIHIPPKGKNRERIYTQDEIGRIVLALGYVPGQPPRDKRAQTGVAFLLAIETAMRSGELIGLEWADVDLKARVARLHDTKNGDRREVPLSTAAVRLFEDMKGLDPVRVFTLTDGLRDAYFRSGRTLAQVEGATFHDARATALTRLSKKLSVLELARMVGHRDPRSLMIYYRESAADIAKKLD</sequence>
<dbReference type="STRING" id="1851544.ODI_01614"/>
<keyword evidence="3" id="KW-0233">DNA recombination</keyword>
<dbReference type="GO" id="GO:0003677">
    <property type="term" value="F:DNA binding"/>
    <property type="evidence" value="ECO:0007669"/>
    <property type="project" value="UniProtKB-UniRule"/>
</dbReference>
<proteinExistence type="predicted"/>
<dbReference type="Gene3D" id="1.10.150.130">
    <property type="match status" value="1"/>
</dbReference>
<dbReference type="InterPro" id="IPR010998">
    <property type="entry name" value="Integrase_recombinase_N"/>
</dbReference>
<evidence type="ECO:0000313" key="7">
    <source>
        <dbReference type="EMBL" id="SBT25299.1"/>
    </source>
</evidence>
<dbReference type="SUPFAM" id="SSF56349">
    <property type="entry name" value="DNA breaking-rejoining enzymes"/>
    <property type="match status" value="1"/>
</dbReference>
<dbReference type="InterPro" id="IPR044068">
    <property type="entry name" value="CB"/>
</dbReference>
<name>A0A1C3K1B1_9BURK</name>
<protein>
    <submittedName>
        <fullName evidence="7">Shufflon-specific DNA recombinase</fullName>
    </submittedName>
</protein>
<gene>
    <name evidence="7" type="ORF">ODI_01614</name>
    <name evidence="8" type="ORF">ODI_R1825</name>
</gene>
<dbReference type="GO" id="GO:0015074">
    <property type="term" value="P:DNA integration"/>
    <property type="evidence" value="ECO:0007669"/>
    <property type="project" value="UniProtKB-KW"/>
</dbReference>
<feature type="domain" description="Tyr recombinase" evidence="5">
    <location>
        <begin position="156"/>
        <end position="329"/>
    </location>
</feature>
<dbReference type="Proteomes" id="UP000078558">
    <property type="component" value="Chromosome I"/>
</dbReference>
<dbReference type="CDD" id="cd00796">
    <property type="entry name" value="INT_Rci_Hp1_C"/>
    <property type="match status" value="1"/>
</dbReference>
<dbReference type="EMBL" id="LT907988">
    <property type="protein sequence ID" value="SOE49073.1"/>
    <property type="molecule type" value="Genomic_DNA"/>
</dbReference>
<evidence type="ECO:0000313" key="8">
    <source>
        <dbReference type="EMBL" id="SOE49073.1"/>
    </source>
</evidence>
<dbReference type="EMBL" id="FLRC01000016">
    <property type="protein sequence ID" value="SBT25299.1"/>
    <property type="molecule type" value="Genomic_DNA"/>
</dbReference>
<evidence type="ECO:0000256" key="4">
    <source>
        <dbReference type="PROSITE-ProRule" id="PRU01248"/>
    </source>
</evidence>
<dbReference type="PROSITE" id="PS51900">
    <property type="entry name" value="CB"/>
    <property type="match status" value="1"/>
</dbReference>
<dbReference type="KEGG" id="odi:ODI_R1825"/>
<evidence type="ECO:0000256" key="2">
    <source>
        <dbReference type="ARBA" id="ARBA00023125"/>
    </source>
</evidence>
<dbReference type="PANTHER" id="PTHR30349:SF94">
    <property type="entry name" value="INTEGRASE_RECOMBINASE HI_1414-RELATED"/>
    <property type="match status" value="1"/>
</dbReference>
<reference evidence="7 9" key="1">
    <citation type="submission" date="2016-06" db="EMBL/GenBank/DDBJ databases">
        <authorList>
            <person name="Kjaerup R.B."/>
            <person name="Dalgaard T.S."/>
            <person name="Juul-Madsen H.R."/>
        </authorList>
    </citation>
    <scope>NUCLEOTIDE SEQUENCE [LARGE SCALE GENOMIC DNA]</scope>
    <source>
        <strain evidence="7">Orrdi1</strain>
    </source>
</reference>
<evidence type="ECO:0000259" key="6">
    <source>
        <dbReference type="PROSITE" id="PS51900"/>
    </source>
</evidence>
<dbReference type="AlphaFoldDB" id="A0A1C3K1B1"/>
<evidence type="ECO:0000259" key="5">
    <source>
        <dbReference type="PROSITE" id="PS51898"/>
    </source>
</evidence>
<dbReference type="InterPro" id="IPR050090">
    <property type="entry name" value="Tyrosine_recombinase_XerCD"/>
</dbReference>
<dbReference type="GO" id="GO:0006310">
    <property type="term" value="P:DNA recombination"/>
    <property type="evidence" value="ECO:0007669"/>
    <property type="project" value="UniProtKB-KW"/>
</dbReference>
<dbReference type="InterPro" id="IPR011010">
    <property type="entry name" value="DNA_brk_join_enz"/>
</dbReference>
<dbReference type="InterPro" id="IPR013762">
    <property type="entry name" value="Integrase-like_cat_sf"/>
</dbReference>
<dbReference type="RefSeq" id="WP_067752966.1">
    <property type="nucleotide sequence ID" value="NZ_LT907988.1"/>
</dbReference>
<dbReference type="Gene3D" id="1.10.443.10">
    <property type="entry name" value="Intergrase catalytic core"/>
    <property type="match status" value="1"/>
</dbReference>
<reference evidence="8 9" key="2">
    <citation type="submission" date="2017-08" db="EMBL/GenBank/DDBJ databases">
        <authorList>
            <person name="de Groot N.N."/>
        </authorList>
    </citation>
    <scope>NUCLEOTIDE SEQUENCE [LARGE SCALE GENOMIC DNA]</scope>
    <source>
        <strain evidence="8">Orrdi1</strain>
    </source>
</reference>
<keyword evidence="1" id="KW-0229">DNA integration</keyword>
<evidence type="ECO:0000256" key="1">
    <source>
        <dbReference type="ARBA" id="ARBA00022908"/>
    </source>
</evidence>
<keyword evidence="9" id="KW-1185">Reference proteome</keyword>
<dbReference type="Pfam" id="PF00589">
    <property type="entry name" value="Phage_integrase"/>
    <property type="match status" value="1"/>
</dbReference>